<evidence type="ECO:0000256" key="6">
    <source>
        <dbReference type="ARBA" id="ARBA00022888"/>
    </source>
</evidence>
<evidence type="ECO:0000256" key="5">
    <source>
        <dbReference type="ARBA" id="ARBA00022840"/>
    </source>
</evidence>
<dbReference type="PIRSF" id="PIRSF001589">
    <property type="entry name" value="Asn_synthetase_glu-h"/>
    <property type="match status" value="1"/>
</dbReference>
<dbReference type="Pfam" id="PF13537">
    <property type="entry name" value="GATase_7"/>
    <property type="match status" value="1"/>
</dbReference>
<sequence>MCGIAGIASTATPDPEIVRRMCDVIVHRGPDGEGYYSDENAALGMRRLAIIDVATGNQPVSSEDGAVVAVFNGEIYNFAELRQDLERRGHRLRSAGDSECLVHLYEEHGTDMVHRLRGMFAFAIWDRARGRLVLARDRVGKKPLFWRADGDTVWFGSELKSLAQDPGMRRDIDVVALHHYLTYQYVPAPWSIYQEVRKLPPGHVLVWEQGRSRVHRYWSPDWTTRRVADVSEEEERLRELLLEATRIRMVSERPIGAFLSGGIDSSAVVAAMAMHSGEPIKTFCIGFEDSRYDERHKARMVAERYGTDHHELVVTGGMLDVLPRIAWQFDEPFADSSAIPSFYVAELGRRHVTVALNGDGGDESFGGYQRYALMNMARGMPRLPRPLAEACGHFGRAMVERSDYGTLSRRIGRVIRFAADPPSRRYAGLMRRCTEEQKASIYSDELCDLLAGVDSGSLIEDLFLGSRAGTDLGRAQDADTAMYLPGDLLVKVDTTTMAHSLEGRSPFLDHHLMEWAAGLPGALKVRNGQTKRLLRRAVAAWLPQELLRAPKQGFGVPLAAWLRGELRDLAWQVLTDETARGRGLFRPSAVRDLLLRHLGGADHSDILWSLVQFELWQRAHAGQGSPWAGATCPGPAQGDSARGLNPANE</sequence>
<evidence type="ECO:0000256" key="10">
    <source>
        <dbReference type="PIRSR" id="PIRSR001589-2"/>
    </source>
</evidence>
<dbReference type="RefSeq" id="WP_203951388.1">
    <property type="nucleotide sequence ID" value="NZ_BOOO01000004.1"/>
</dbReference>
<dbReference type="AlphaFoldDB" id="A0A8J3TIZ4"/>
<dbReference type="EMBL" id="BOOO01000004">
    <property type="protein sequence ID" value="GII27298.1"/>
    <property type="molecule type" value="Genomic_DNA"/>
</dbReference>
<dbReference type="InterPro" id="IPR033738">
    <property type="entry name" value="AsnB_N"/>
</dbReference>
<evidence type="ECO:0000256" key="11">
    <source>
        <dbReference type="PIRSR" id="PIRSR001589-3"/>
    </source>
</evidence>
<keyword evidence="4 10" id="KW-0547">Nucleotide-binding</keyword>
<dbReference type="GO" id="GO:0005524">
    <property type="term" value="F:ATP binding"/>
    <property type="evidence" value="ECO:0007669"/>
    <property type="project" value="UniProtKB-KW"/>
</dbReference>
<evidence type="ECO:0000256" key="2">
    <source>
        <dbReference type="ARBA" id="ARBA00005752"/>
    </source>
</evidence>
<dbReference type="SUPFAM" id="SSF56235">
    <property type="entry name" value="N-terminal nucleophile aminohydrolases (Ntn hydrolases)"/>
    <property type="match status" value="1"/>
</dbReference>
<dbReference type="InterPro" id="IPR006426">
    <property type="entry name" value="Asn_synth_AEB"/>
</dbReference>
<evidence type="ECO:0000256" key="12">
    <source>
        <dbReference type="SAM" id="MobiDB-lite"/>
    </source>
</evidence>
<dbReference type="NCBIfam" id="TIGR01536">
    <property type="entry name" value="asn_synth_AEB"/>
    <property type="match status" value="1"/>
</dbReference>
<evidence type="ECO:0000256" key="7">
    <source>
        <dbReference type="ARBA" id="ARBA00022962"/>
    </source>
</evidence>
<protein>
    <recommendedName>
        <fullName evidence="3">asparagine synthase (glutamine-hydrolyzing)</fullName>
        <ecNumber evidence="3">6.3.5.4</ecNumber>
    </recommendedName>
</protein>
<evidence type="ECO:0000256" key="8">
    <source>
        <dbReference type="ARBA" id="ARBA00048741"/>
    </source>
</evidence>
<comment type="catalytic activity">
    <reaction evidence="8">
        <text>L-aspartate + L-glutamine + ATP + H2O = L-asparagine + L-glutamate + AMP + diphosphate + H(+)</text>
        <dbReference type="Rhea" id="RHEA:12228"/>
        <dbReference type="ChEBI" id="CHEBI:15377"/>
        <dbReference type="ChEBI" id="CHEBI:15378"/>
        <dbReference type="ChEBI" id="CHEBI:29985"/>
        <dbReference type="ChEBI" id="CHEBI:29991"/>
        <dbReference type="ChEBI" id="CHEBI:30616"/>
        <dbReference type="ChEBI" id="CHEBI:33019"/>
        <dbReference type="ChEBI" id="CHEBI:58048"/>
        <dbReference type="ChEBI" id="CHEBI:58359"/>
        <dbReference type="ChEBI" id="CHEBI:456215"/>
        <dbReference type="EC" id="6.3.5.4"/>
    </reaction>
</comment>
<evidence type="ECO:0000256" key="4">
    <source>
        <dbReference type="ARBA" id="ARBA00022741"/>
    </source>
</evidence>
<keyword evidence="15" id="KW-1185">Reference proteome</keyword>
<dbReference type="GO" id="GO:0006529">
    <property type="term" value="P:asparagine biosynthetic process"/>
    <property type="evidence" value="ECO:0007669"/>
    <property type="project" value="UniProtKB-KW"/>
</dbReference>
<gene>
    <name evidence="14" type="primary">asnB_2</name>
    <name evidence="14" type="ORF">Pmi06nite_07400</name>
</gene>
<feature type="region of interest" description="Disordered" evidence="12">
    <location>
        <begin position="624"/>
        <end position="649"/>
    </location>
</feature>
<dbReference type="EC" id="6.3.5.4" evidence="3"/>
<dbReference type="CDD" id="cd01991">
    <property type="entry name" value="Asn_synthase_B_C"/>
    <property type="match status" value="1"/>
</dbReference>
<feature type="active site" description="For GATase activity" evidence="9">
    <location>
        <position position="2"/>
    </location>
</feature>
<name>A0A8J3TIZ4_9ACTN</name>
<keyword evidence="7 9" id="KW-0315">Glutamine amidotransferase</keyword>
<feature type="site" description="Important for beta-aspartyl-AMP intermediate formation" evidence="11">
    <location>
        <position position="359"/>
    </location>
</feature>
<organism evidence="14 15">
    <name type="scientific">Planotetraspora mira</name>
    <dbReference type="NCBI Taxonomy" id="58121"/>
    <lineage>
        <taxon>Bacteria</taxon>
        <taxon>Bacillati</taxon>
        <taxon>Actinomycetota</taxon>
        <taxon>Actinomycetes</taxon>
        <taxon>Streptosporangiales</taxon>
        <taxon>Streptosporangiaceae</taxon>
        <taxon>Planotetraspora</taxon>
    </lineage>
</organism>
<keyword evidence="6 9" id="KW-0061">Asparagine biosynthesis</keyword>
<dbReference type="Proteomes" id="UP000650628">
    <property type="component" value="Unassembled WGS sequence"/>
</dbReference>
<comment type="similarity">
    <text evidence="2">Belongs to the asparagine synthetase family.</text>
</comment>
<dbReference type="GO" id="GO:0004066">
    <property type="term" value="F:asparagine synthase (glutamine-hydrolyzing) activity"/>
    <property type="evidence" value="ECO:0007669"/>
    <property type="project" value="UniProtKB-EC"/>
</dbReference>
<dbReference type="PROSITE" id="PS51278">
    <property type="entry name" value="GATASE_TYPE_2"/>
    <property type="match status" value="1"/>
</dbReference>
<dbReference type="CDD" id="cd00712">
    <property type="entry name" value="AsnB"/>
    <property type="match status" value="1"/>
</dbReference>
<dbReference type="GO" id="GO:0005829">
    <property type="term" value="C:cytosol"/>
    <property type="evidence" value="ECO:0007669"/>
    <property type="project" value="TreeGrafter"/>
</dbReference>
<dbReference type="InterPro" id="IPR014729">
    <property type="entry name" value="Rossmann-like_a/b/a_fold"/>
</dbReference>
<feature type="domain" description="Glutamine amidotransferase type-2" evidence="13">
    <location>
        <begin position="2"/>
        <end position="210"/>
    </location>
</feature>
<dbReference type="SUPFAM" id="SSF52402">
    <property type="entry name" value="Adenine nucleotide alpha hydrolases-like"/>
    <property type="match status" value="1"/>
</dbReference>
<comment type="pathway">
    <text evidence="1">Amino-acid biosynthesis; L-asparagine biosynthesis; L-asparagine from L-aspartate (L-Gln route): step 1/1.</text>
</comment>
<evidence type="ECO:0000313" key="15">
    <source>
        <dbReference type="Proteomes" id="UP000650628"/>
    </source>
</evidence>
<dbReference type="Gene3D" id="3.60.20.10">
    <property type="entry name" value="Glutamine Phosphoribosylpyrophosphate, subunit 1, domain 1"/>
    <property type="match status" value="1"/>
</dbReference>
<keyword evidence="5 10" id="KW-0067">ATP-binding</keyword>
<comment type="caution">
    <text evidence="14">The sequence shown here is derived from an EMBL/GenBank/DDBJ whole genome shotgun (WGS) entry which is preliminary data.</text>
</comment>
<accession>A0A8J3TIZ4</accession>
<dbReference type="InterPro" id="IPR029055">
    <property type="entry name" value="Ntn_hydrolases_N"/>
</dbReference>
<keyword evidence="9" id="KW-0028">Amino-acid biosynthesis</keyword>
<evidence type="ECO:0000256" key="3">
    <source>
        <dbReference type="ARBA" id="ARBA00012737"/>
    </source>
</evidence>
<proteinExistence type="inferred from homology"/>
<reference evidence="14 15" key="1">
    <citation type="submission" date="2021-01" db="EMBL/GenBank/DDBJ databases">
        <title>Whole genome shotgun sequence of Planotetraspora mira NBRC 15435.</title>
        <authorList>
            <person name="Komaki H."/>
            <person name="Tamura T."/>
        </authorList>
    </citation>
    <scope>NUCLEOTIDE SEQUENCE [LARGE SCALE GENOMIC DNA]</scope>
    <source>
        <strain evidence="14 15">NBRC 15435</strain>
    </source>
</reference>
<evidence type="ECO:0000259" key="13">
    <source>
        <dbReference type="PROSITE" id="PS51278"/>
    </source>
</evidence>
<feature type="binding site" evidence="10">
    <location>
        <position position="285"/>
    </location>
    <ligand>
        <name>ATP</name>
        <dbReference type="ChEBI" id="CHEBI:30616"/>
    </ligand>
</feature>
<dbReference type="Pfam" id="PF00733">
    <property type="entry name" value="Asn_synthase"/>
    <property type="match status" value="1"/>
</dbReference>
<dbReference type="PANTHER" id="PTHR43284:SF1">
    <property type="entry name" value="ASPARAGINE SYNTHETASE"/>
    <property type="match status" value="1"/>
</dbReference>
<dbReference type="InterPro" id="IPR001962">
    <property type="entry name" value="Asn_synthase"/>
</dbReference>
<dbReference type="InterPro" id="IPR017932">
    <property type="entry name" value="GATase_2_dom"/>
</dbReference>
<evidence type="ECO:0000256" key="9">
    <source>
        <dbReference type="PIRSR" id="PIRSR001589-1"/>
    </source>
</evidence>
<dbReference type="PANTHER" id="PTHR43284">
    <property type="entry name" value="ASPARAGINE SYNTHETASE (GLUTAMINE-HYDROLYZING)"/>
    <property type="match status" value="1"/>
</dbReference>
<dbReference type="Gene3D" id="3.40.50.620">
    <property type="entry name" value="HUPs"/>
    <property type="match status" value="1"/>
</dbReference>
<evidence type="ECO:0000256" key="1">
    <source>
        <dbReference type="ARBA" id="ARBA00005187"/>
    </source>
</evidence>
<evidence type="ECO:0000313" key="14">
    <source>
        <dbReference type="EMBL" id="GII27298.1"/>
    </source>
</evidence>
<feature type="binding site" evidence="10">
    <location>
        <position position="97"/>
    </location>
    <ligand>
        <name>L-glutamine</name>
        <dbReference type="ChEBI" id="CHEBI:58359"/>
    </ligand>
</feature>
<dbReference type="InterPro" id="IPR051786">
    <property type="entry name" value="ASN_synthetase/amidase"/>
</dbReference>